<name>A0A8J4T227_9TREM</name>
<organism evidence="1 2">
    <name type="scientific">Paragonimus heterotremus</name>
    <dbReference type="NCBI Taxonomy" id="100268"/>
    <lineage>
        <taxon>Eukaryota</taxon>
        <taxon>Metazoa</taxon>
        <taxon>Spiralia</taxon>
        <taxon>Lophotrochozoa</taxon>
        <taxon>Platyhelminthes</taxon>
        <taxon>Trematoda</taxon>
        <taxon>Digenea</taxon>
        <taxon>Plagiorchiida</taxon>
        <taxon>Troglotremata</taxon>
        <taxon>Troglotrematidae</taxon>
        <taxon>Paragonimus</taxon>
    </lineage>
</organism>
<protein>
    <submittedName>
        <fullName evidence="1">Uncharacterized protein</fullName>
    </submittedName>
</protein>
<evidence type="ECO:0000313" key="2">
    <source>
        <dbReference type="Proteomes" id="UP000748531"/>
    </source>
</evidence>
<dbReference type="Proteomes" id="UP000748531">
    <property type="component" value="Unassembled WGS sequence"/>
</dbReference>
<proteinExistence type="predicted"/>
<sequence length="72" mass="8242">MLYSANAHKESNHDPEYYITGCVERARLLSEKLESMSSGATVKSKCLYDICIEMLKTNDRARNQIESVDRNN</sequence>
<accession>A0A8J4T227</accession>
<keyword evidence="2" id="KW-1185">Reference proteome</keyword>
<comment type="caution">
    <text evidence="1">The sequence shown here is derived from an EMBL/GenBank/DDBJ whole genome shotgun (WGS) entry which is preliminary data.</text>
</comment>
<reference evidence="1" key="1">
    <citation type="submission" date="2019-05" db="EMBL/GenBank/DDBJ databases">
        <title>Annotation for the trematode Paragonimus heterotremus.</title>
        <authorList>
            <person name="Choi Y.-J."/>
        </authorList>
    </citation>
    <scope>NUCLEOTIDE SEQUENCE</scope>
    <source>
        <strain evidence="1">LC</strain>
    </source>
</reference>
<gene>
    <name evidence="1" type="ORF">PHET_10417</name>
</gene>
<dbReference type="EMBL" id="LUCH01007704">
    <property type="protein sequence ID" value="KAF5396631.1"/>
    <property type="molecule type" value="Genomic_DNA"/>
</dbReference>
<evidence type="ECO:0000313" key="1">
    <source>
        <dbReference type="EMBL" id="KAF5396631.1"/>
    </source>
</evidence>
<dbReference type="AlphaFoldDB" id="A0A8J4T227"/>